<reference evidence="2 3" key="1">
    <citation type="submission" date="2015-06" db="EMBL/GenBank/DDBJ databases">
        <title>Talaromyces atroroseus IBT 11181 draft genome.</title>
        <authorList>
            <person name="Rasmussen K.B."/>
            <person name="Rasmussen S."/>
            <person name="Petersen B."/>
            <person name="Sicheritz-Ponten T."/>
            <person name="Mortensen U.H."/>
            <person name="Thrane U."/>
        </authorList>
    </citation>
    <scope>NUCLEOTIDE SEQUENCE [LARGE SCALE GENOMIC DNA]</scope>
    <source>
        <strain evidence="2 3">IBT 11181</strain>
    </source>
</reference>
<dbReference type="Proteomes" id="UP000214365">
    <property type="component" value="Unassembled WGS sequence"/>
</dbReference>
<evidence type="ECO:0008006" key="4">
    <source>
        <dbReference type="Google" id="ProtNLM"/>
    </source>
</evidence>
<name>A0A225AK74_TALAT</name>
<feature type="transmembrane region" description="Helical" evidence="1">
    <location>
        <begin position="30"/>
        <end position="57"/>
    </location>
</feature>
<dbReference type="OrthoDB" id="186626at2759"/>
<keyword evidence="1" id="KW-0472">Membrane</keyword>
<keyword evidence="1" id="KW-0812">Transmembrane</keyword>
<accession>A0A225AK74</accession>
<keyword evidence="3" id="KW-1185">Reference proteome</keyword>
<proteinExistence type="predicted"/>
<protein>
    <recommendedName>
        <fullName evidence="4">ATP-grasp domain-containing protein</fullName>
    </recommendedName>
</protein>
<dbReference type="RefSeq" id="XP_020117729.1">
    <property type="nucleotide sequence ID" value="XM_020261972.1"/>
</dbReference>
<dbReference type="GeneID" id="31006828"/>
<dbReference type="Gene3D" id="3.40.50.20">
    <property type="match status" value="1"/>
</dbReference>
<evidence type="ECO:0000313" key="2">
    <source>
        <dbReference type="EMBL" id="OKL57608.1"/>
    </source>
</evidence>
<sequence>MAPRPSYRPAILKPESGGIYTSTNLTIPGILRLIIGFLVSLLLLPLNTSVLLSTALLNRFHALRSPEQLNRQQLLQNPHFYPKTILITGVSTVRGLKLARQFHYGGHRVIGADVGLLPVRPGGSMSNTIFAYYSVSKAQYICNLIDIINREKVDLWIPYSDFVTPVEDGMAKSTIESRTACRCFHVNMNYVTLFDQTDSFLKHVSERGLPTAAKQKVHSRDSLHRILNGSPNKAYLVYNPSKGTVQDAVSLPKSTRSQTYSDVSVLEISKDNPWILHQRGRLGKYWVDLVLVRGYVRAIQVHPLHSQPSEKGDSIVENGLHETMKRLMDSFAEKVGPRISGHLSIQLMVDKEIATNSVCYAIYICGCRQGSAATSGLLDDPPPDLFNIYLEILSPEVNGIPSTPEGVPFGESGKNHAAAWEQPRASSSWVAEITKRLAGQIEQLQHAIAPLVHFSQRAHGFELLDRTGFSILDPLPWWWHYHISQPLNSLVSLFDGEVEMPVKSHSWNAHIHGFSTANRTQR</sequence>
<organism evidence="2 3">
    <name type="scientific">Talaromyces atroroseus</name>
    <dbReference type="NCBI Taxonomy" id="1441469"/>
    <lineage>
        <taxon>Eukaryota</taxon>
        <taxon>Fungi</taxon>
        <taxon>Dikarya</taxon>
        <taxon>Ascomycota</taxon>
        <taxon>Pezizomycotina</taxon>
        <taxon>Eurotiomycetes</taxon>
        <taxon>Eurotiomycetidae</taxon>
        <taxon>Eurotiales</taxon>
        <taxon>Trichocomaceae</taxon>
        <taxon>Talaromyces</taxon>
        <taxon>Talaromyces sect. Trachyspermi</taxon>
    </lineage>
</organism>
<dbReference type="AlphaFoldDB" id="A0A225AK74"/>
<gene>
    <name evidence="2" type="ORF">UA08_07072</name>
</gene>
<evidence type="ECO:0000256" key="1">
    <source>
        <dbReference type="SAM" id="Phobius"/>
    </source>
</evidence>
<evidence type="ECO:0000313" key="3">
    <source>
        <dbReference type="Proteomes" id="UP000214365"/>
    </source>
</evidence>
<comment type="caution">
    <text evidence="2">The sequence shown here is derived from an EMBL/GenBank/DDBJ whole genome shotgun (WGS) entry which is preliminary data.</text>
</comment>
<dbReference type="EMBL" id="LFMY01000011">
    <property type="protein sequence ID" value="OKL57608.1"/>
    <property type="molecule type" value="Genomic_DNA"/>
</dbReference>
<keyword evidence="1" id="KW-1133">Transmembrane helix</keyword>